<dbReference type="EMBL" id="NGEL01000056">
    <property type="protein sequence ID" value="OTM90963.1"/>
    <property type="molecule type" value="Genomic_DNA"/>
</dbReference>
<dbReference type="RefSeq" id="WP_086249678.1">
    <property type="nucleotide sequence ID" value="NZ_AP031581.1"/>
</dbReference>
<accession>A0A241ZH35</accession>
<comment type="caution">
    <text evidence="2">The sequence shown here is derived from an EMBL/GenBank/DDBJ whole genome shotgun (WGS) entry which is preliminary data.</text>
</comment>
<dbReference type="AlphaFoldDB" id="A0A241ZH35"/>
<evidence type="ECO:0000313" key="2">
    <source>
        <dbReference type="EMBL" id="OTM90963.1"/>
    </source>
</evidence>
<organism evidence="2 3">
    <name type="scientific">Acinetobacter baumannii</name>
    <dbReference type="NCBI Taxonomy" id="470"/>
    <lineage>
        <taxon>Bacteria</taxon>
        <taxon>Pseudomonadati</taxon>
        <taxon>Pseudomonadota</taxon>
        <taxon>Gammaproteobacteria</taxon>
        <taxon>Moraxellales</taxon>
        <taxon>Moraxellaceae</taxon>
        <taxon>Acinetobacter</taxon>
        <taxon>Acinetobacter calcoaceticus/baumannii complex</taxon>
    </lineage>
</organism>
<dbReference type="CDD" id="cd04301">
    <property type="entry name" value="NAT_SF"/>
    <property type="match status" value="1"/>
</dbReference>
<dbReference type="GO" id="GO:0016747">
    <property type="term" value="F:acyltransferase activity, transferring groups other than amino-acyl groups"/>
    <property type="evidence" value="ECO:0007669"/>
    <property type="project" value="InterPro"/>
</dbReference>
<dbReference type="Gene3D" id="3.40.630.30">
    <property type="match status" value="1"/>
</dbReference>
<dbReference type="InterPro" id="IPR000182">
    <property type="entry name" value="GNAT_dom"/>
</dbReference>
<dbReference type="InterPro" id="IPR016181">
    <property type="entry name" value="Acyl_CoA_acyltransferase"/>
</dbReference>
<dbReference type="PROSITE" id="PS51186">
    <property type="entry name" value="GNAT"/>
    <property type="match status" value="1"/>
</dbReference>
<protein>
    <submittedName>
        <fullName evidence="2">N-acetyltransferase</fullName>
    </submittedName>
</protein>
<keyword evidence="2" id="KW-0808">Transferase</keyword>
<evidence type="ECO:0000313" key="3">
    <source>
        <dbReference type="Proteomes" id="UP000194699"/>
    </source>
</evidence>
<dbReference type="Proteomes" id="UP000194699">
    <property type="component" value="Unassembled WGS sequence"/>
</dbReference>
<sequence>MITVRREKWIDCIDQIMPLCQMVHELVEKDIYGLPLDFDATLYQQSEDFDEFHCLVMRENGRPIGFHWMVMYQLARFKGKKQAGTDAIFVHPEHRQHSMKLIEFSEKYAKDHGCTTWAIATLDPEYRGLLWERKGFKKAETIFIKVMT</sequence>
<proteinExistence type="predicted"/>
<gene>
    <name evidence="2" type="ORF">B9X95_05990</name>
</gene>
<name>A0A241ZH35_ACIBA</name>
<dbReference type="Pfam" id="PF00583">
    <property type="entry name" value="Acetyltransf_1"/>
    <property type="match status" value="1"/>
</dbReference>
<evidence type="ECO:0000259" key="1">
    <source>
        <dbReference type="PROSITE" id="PS51186"/>
    </source>
</evidence>
<dbReference type="SUPFAM" id="SSF55729">
    <property type="entry name" value="Acyl-CoA N-acyltransferases (Nat)"/>
    <property type="match status" value="1"/>
</dbReference>
<reference evidence="2 3" key="1">
    <citation type="submission" date="2017-05" db="EMBL/GenBank/DDBJ databases">
        <authorList>
            <person name="Song R."/>
            <person name="Chenine A.L."/>
            <person name="Ruprecht R.M."/>
        </authorList>
    </citation>
    <scope>NUCLEOTIDE SEQUENCE [LARGE SCALE GENOMIC DNA]</scope>
    <source>
        <strain evidence="2 3">PR350</strain>
    </source>
</reference>
<feature type="domain" description="N-acetyltransferase" evidence="1">
    <location>
        <begin position="2"/>
        <end position="148"/>
    </location>
</feature>